<reference evidence="2 3" key="1">
    <citation type="journal article" date="2014" name="Nat. Commun.">
        <title>Molecular traces of alternative social organization in a termite genome.</title>
        <authorList>
            <person name="Terrapon N."/>
            <person name="Li C."/>
            <person name="Robertson H.M."/>
            <person name="Ji L."/>
            <person name="Meng X."/>
            <person name="Booth W."/>
            <person name="Chen Z."/>
            <person name="Childers C.P."/>
            <person name="Glastad K.M."/>
            <person name="Gokhale K."/>
            <person name="Gowin J."/>
            <person name="Gronenberg W."/>
            <person name="Hermansen R.A."/>
            <person name="Hu H."/>
            <person name="Hunt B.G."/>
            <person name="Huylmans A.K."/>
            <person name="Khalil S.M."/>
            <person name="Mitchell R.D."/>
            <person name="Munoz-Torres M.C."/>
            <person name="Mustard J.A."/>
            <person name="Pan H."/>
            <person name="Reese J.T."/>
            <person name="Scharf M.E."/>
            <person name="Sun F."/>
            <person name="Vogel H."/>
            <person name="Xiao J."/>
            <person name="Yang W."/>
            <person name="Yang Z."/>
            <person name="Yang Z."/>
            <person name="Zhou J."/>
            <person name="Zhu J."/>
            <person name="Brent C.S."/>
            <person name="Elsik C.G."/>
            <person name="Goodisman M.A."/>
            <person name="Liberles D.A."/>
            <person name="Roe R.M."/>
            <person name="Vargo E.L."/>
            <person name="Vilcinskas A."/>
            <person name="Wang J."/>
            <person name="Bornberg-Bauer E."/>
            <person name="Korb J."/>
            <person name="Zhang G."/>
            <person name="Liebig J."/>
        </authorList>
    </citation>
    <scope>NUCLEOTIDE SEQUENCE [LARGE SCALE GENOMIC DNA]</scope>
    <source>
        <tissue evidence="2">Whole organism</tissue>
    </source>
</reference>
<gene>
    <name evidence="2" type="ORF">L798_03302</name>
</gene>
<dbReference type="AlphaFoldDB" id="A0A067RQH2"/>
<evidence type="ECO:0000313" key="2">
    <source>
        <dbReference type="EMBL" id="KDR21994.1"/>
    </source>
</evidence>
<evidence type="ECO:0000313" key="3">
    <source>
        <dbReference type="Proteomes" id="UP000027135"/>
    </source>
</evidence>
<keyword evidence="3" id="KW-1185">Reference proteome</keyword>
<feature type="compositionally biased region" description="Low complexity" evidence="1">
    <location>
        <begin position="26"/>
        <end position="48"/>
    </location>
</feature>
<dbReference type="InParanoid" id="A0A067RQH2"/>
<organism evidence="2 3">
    <name type="scientific">Zootermopsis nevadensis</name>
    <name type="common">Dampwood termite</name>
    <dbReference type="NCBI Taxonomy" id="136037"/>
    <lineage>
        <taxon>Eukaryota</taxon>
        <taxon>Metazoa</taxon>
        <taxon>Ecdysozoa</taxon>
        <taxon>Arthropoda</taxon>
        <taxon>Hexapoda</taxon>
        <taxon>Insecta</taxon>
        <taxon>Pterygota</taxon>
        <taxon>Neoptera</taxon>
        <taxon>Polyneoptera</taxon>
        <taxon>Dictyoptera</taxon>
        <taxon>Blattodea</taxon>
        <taxon>Blattoidea</taxon>
        <taxon>Termitoidae</taxon>
        <taxon>Termopsidae</taxon>
        <taxon>Zootermopsis</taxon>
    </lineage>
</organism>
<protein>
    <submittedName>
        <fullName evidence="2">Uncharacterized protein</fullName>
    </submittedName>
</protein>
<evidence type="ECO:0000256" key="1">
    <source>
        <dbReference type="SAM" id="MobiDB-lite"/>
    </source>
</evidence>
<accession>A0A067RQH2</accession>
<dbReference type="Proteomes" id="UP000027135">
    <property type="component" value="Unassembled WGS sequence"/>
</dbReference>
<name>A0A067RQH2_ZOONE</name>
<proteinExistence type="predicted"/>
<sequence>MTINSAYQEFVRECLRALFPRVLAMSSGSQQSPTSSDSHSATSVPSVSPQHPASSNPAEAEPMQRDENFGSDDLAIMAYAELSRDATLQVFSLVSSDEEDDENALFCSRQR</sequence>
<dbReference type="EMBL" id="KK852528">
    <property type="protein sequence ID" value="KDR21994.1"/>
    <property type="molecule type" value="Genomic_DNA"/>
</dbReference>
<feature type="region of interest" description="Disordered" evidence="1">
    <location>
        <begin position="26"/>
        <end position="71"/>
    </location>
</feature>